<evidence type="ECO:0000313" key="8">
    <source>
        <dbReference type="EMBL" id="GLB43962.1"/>
    </source>
</evidence>
<evidence type="ECO:0000256" key="4">
    <source>
        <dbReference type="ARBA" id="ARBA00022833"/>
    </source>
</evidence>
<feature type="compositionally biased region" description="Acidic residues" evidence="6">
    <location>
        <begin position="105"/>
        <end position="121"/>
    </location>
</feature>
<dbReference type="EMBL" id="BRPK01000015">
    <property type="protein sequence ID" value="GLB43962.1"/>
    <property type="molecule type" value="Genomic_DNA"/>
</dbReference>
<proteinExistence type="predicted"/>
<dbReference type="GO" id="GO:0008270">
    <property type="term" value="F:zinc ion binding"/>
    <property type="evidence" value="ECO:0007669"/>
    <property type="project" value="UniProtKB-KW"/>
</dbReference>
<reference evidence="8" key="1">
    <citation type="submission" date="2022-07" db="EMBL/GenBank/DDBJ databases">
        <title>The genome of Lyophyllum shimeji provides insight into the initial evolution of ectomycorrhizal fungal genome.</title>
        <authorList>
            <person name="Kobayashi Y."/>
            <person name="Shibata T."/>
            <person name="Hirakawa H."/>
            <person name="Shigenobu S."/>
            <person name="Nishiyama T."/>
            <person name="Yamada A."/>
            <person name="Hasebe M."/>
            <person name="Kawaguchi M."/>
        </authorList>
    </citation>
    <scope>NUCLEOTIDE SEQUENCE</scope>
    <source>
        <strain evidence="8">AT787</strain>
    </source>
</reference>
<gene>
    <name evidence="8" type="ORF">LshimejAT787_1501460</name>
</gene>
<feature type="compositionally biased region" description="Low complexity" evidence="6">
    <location>
        <begin position="66"/>
        <end position="77"/>
    </location>
</feature>
<dbReference type="Proteomes" id="UP001063166">
    <property type="component" value="Unassembled WGS sequence"/>
</dbReference>
<feature type="compositionally biased region" description="Basic and acidic residues" evidence="6">
    <location>
        <begin position="89"/>
        <end position="104"/>
    </location>
</feature>
<evidence type="ECO:0000256" key="5">
    <source>
        <dbReference type="ARBA" id="ARBA00023242"/>
    </source>
</evidence>
<dbReference type="AlphaFoldDB" id="A0A9P3UT91"/>
<dbReference type="GO" id="GO:0005634">
    <property type="term" value="C:nucleus"/>
    <property type="evidence" value="ECO:0007669"/>
    <property type="project" value="UniProtKB-SubCell"/>
</dbReference>
<dbReference type="OrthoDB" id="3243659at2759"/>
<dbReference type="GO" id="GO:0046983">
    <property type="term" value="F:protein dimerization activity"/>
    <property type="evidence" value="ECO:0007669"/>
    <property type="project" value="InterPro"/>
</dbReference>
<keyword evidence="5" id="KW-0539">Nucleus</keyword>
<evidence type="ECO:0000256" key="3">
    <source>
        <dbReference type="ARBA" id="ARBA00022771"/>
    </source>
</evidence>
<comment type="subcellular location">
    <subcellularLocation>
        <location evidence="1">Nucleus</location>
    </subcellularLocation>
</comment>
<name>A0A9P3UT91_LYOSH</name>
<dbReference type="Pfam" id="PF05699">
    <property type="entry name" value="Dimer_Tnp_hAT"/>
    <property type="match status" value="1"/>
</dbReference>
<dbReference type="InterPro" id="IPR012337">
    <property type="entry name" value="RNaseH-like_sf"/>
</dbReference>
<feature type="region of interest" description="Disordered" evidence="6">
    <location>
        <begin position="1"/>
        <end position="127"/>
    </location>
</feature>
<dbReference type="InterPro" id="IPR008906">
    <property type="entry name" value="HATC_C_dom"/>
</dbReference>
<sequence length="863" mass="97479">MSGASKRQRVLSNKAADADNIAEPAISAHKRSRGDKSATPSVGTGSTQPNSAATSSSLRPPPPARPAAAAAPAPSSSQVIDVDDAGTDAGRENEQNNKRPRLDPADDDDESNTDEEEEVEAREDKTKDVNHFFSASKQLGNARKRQCQVCAKKGHEKWLVAEATTLRRHMASSHKAVYYLWADKNNFKSMLPADRKAEREARAAERELQGILDPHLTARPPPTRVVKYSDAAFKQAAVEWLAATDQPISALQHPKFQEMIDIASRAEDGVVIPSHKETCRALLDLFRKNLTNLKTRLAKNTVGEVSLTCDAWQASNTDAYFALTGHWIEETAPGMWQQHAALFGFTRMNTAHDGVRLGRALFKIVRRVGIASKIGWITCDNASNNNTMLENFERRINRLDSRSGMKKWDCHFRHIRCLAHVINLATQAVLKTYSKAKYYDPQQPEQHEPDVLATDRDEVGLVRAIAVKVRSSAKRKETFRRVQGKKALNILLDMPVRWSSTFNMLKRASDLSKYVTEFLYRIARQEKNEDKRTKLQKLVLTDAEWKRVGEFTRVLEFADKAQQAFSSDSQPSLHHALPALESLYKAWSSRMSKAKYARYRTALEAGVSKIVEYYDKTSTSHAYTMAMILDPEQKLTHFDSQWDSELKKQVRDDAEKLFRERYLELYGEGSRPAITKPNKSSRKLRQLLAELSTDEDEPSARVGAASSSLLQDGADMSRPWLKEFNHYLDSGDEELGDDMTIVRWWGLNAHRYPVWASLARDHLAIMASSVSSECAFSSAGITITKRRNRLKGDVVEALQFIKCSISKDLLYREEVLALTEEEMMLVDDEDPEWEDIEEEGWDKRLLIETDTTDNDLSDVDDLE</sequence>
<keyword evidence="4" id="KW-0862">Zinc</keyword>
<evidence type="ECO:0000256" key="1">
    <source>
        <dbReference type="ARBA" id="ARBA00004123"/>
    </source>
</evidence>
<evidence type="ECO:0000256" key="6">
    <source>
        <dbReference type="SAM" id="MobiDB-lite"/>
    </source>
</evidence>
<accession>A0A9P3UT91</accession>
<dbReference type="PANTHER" id="PTHR46481">
    <property type="entry name" value="ZINC FINGER BED DOMAIN-CONTAINING PROTEIN 4"/>
    <property type="match status" value="1"/>
</dbReference>
<evidence type="ECO:0000313" key="9">
    <source>
        <dbReference type="Proteomes" id="UP001063166"/>
    </source>
</evidence>
<comment type="caution">
    <text evidence="8">The sequence shown here is derived from an EMBL/GenBank/DDBJ whole genome shotgun (WGS) entry which is preliminary data.</text>
</comment>
<organism evidence="8 9">
    <name type="scientific">Lyophyllum shimeji</name>
    <name type="common">Hon-shimeji</name>
    <name type="synonym">Tricholoma shimeji</name>
    <dbReference type="NCBI Taxonomy" id="47721"/>
    <lineage>
        <taxon>Eukaryota</taxon>
        <taxon>Fungi</taxon>
        <taxon>Dikarya</taxon>
        <taxon>Basidiomycota</taxon>
        <taxon>Agaricomycotina</taxon>
        <taxon>Agaricomycetes</taxon>
        <taxon>Agaricomycetidae</taxon>
        <taxon>Agaricales</taxon>
        <taxon>Tricholomatineae</taxon>
        <taxon>Lyophyllaceae</taxon>
        <taxon>Lyophyllum</taxon>
    </lineage>
</organism>
<dbReference type="SUPFAM" id="SSF53098">
    <property type="entry name" value="Ribonuclease H-like"/>
    <property type="match status" value="1"/>
</dbReference>
<evidence type="ECO:0000256" key="2">
    <source>
        <dbReference type="ARBA" id="ARBA00022723"/>
    </source>
</evidence>
<feature type="compositionally biased region" description="Polar residues" evidence="6">
    <location>
        <begin position="38"/>
        <end position="50"/>
    </location>
</feature>
<keyword evidence="3" id="KW-0863">Zinc-finger</keyword>
<keyword evidence="9" id="KW-1185">Reference proteome</keyword>
<evidence type="ECO:0000259" key="7">
    <source>
        <dbReference type="Pfam" id="PF05699"/>
    </source>
</evidence>
<dbReference type="InterPro" id="IPR052035">
    <property type="entry name" value="ZnF_BED_domain_contain"/>
</dbReference>
<dbReference type="PANTHER" id="PTHR46481:SF10">
    <property type="entry name" value="ZINC FINGER BED DOMAIN-CONTAINING PROTEIN 39"/>
    <property type="match status" value="1"/>
</dbReference>
<protein>
    <submittedName>
        <fullName evidence="8">HAT family C-terminal dimerisation region</fullName>
    </submittedName>
</protein>
<keyword evidence="2" id="KW-0479">Metal-binding</keyword>
<feature type="domain" description="HAT C-terminal dimerisation" evidence="7">
    <location>
        <begin position="725"/>
        <end position="802"/>
    </location>
</feature>